<name>A0A7H0VBD8_9FLAO</name>
<dbReference type="InterPro" id="IPR011146">
    <property type="entry name" value="HIT-like"/>
</dbReference>
<sequence length="131" mass="14538">MPSIFSRIIQGELPSYKIGETEEAYAFLDISPLHSGHTLVVPKKEVDYLFDLPDQDYQALMAFSKKVAHAVGKAVPCKRVGVAVIGLEVPHAHVHLIPIDNVSDIDFSRPKMQFSAEEMEAVATKIKSYLD</sequence>
<dbReference type="GO" id="GO:0009117">
    <property type="term" value="P:nucleotide metabolic process"/>
    <property type="evidence" value="ECO:0007669"/>
    <property type="project" value="TreeGrafter"/>
</dbReference>
<dbReference type="Gene3D" id="3.30.428.10">
    <property type="entry name" value="HIT-like"/>
    <property type="match status" value="1"/>
</dbReference>
<feature type="domain" description="HIT" evidence="4">
    <location>
        <begin position="4"/>
        <end position="107"/>
    </location>
</feature>
<dbReference type="GO" id="GO:0003824">
    <property type="term" value="F:catalytic activity"/>
    <property type="evidence" value="ECO:0007669"/>
    <property type="project" value="InterPro"/>
</dbReference>
<feature type="short sequence motif" description="Histidine triad motif" evidence="2 3">
    <location>
        <begin position="91"/>
        <end position="95"/>
    </location>
</feature>
<evidence type="ECO:0000259" key="4">
    <source>
        <dbReference type="PROSITE" id="PS51084"/>
    </source>
</evidence>
<dbReference type="InterPro" id="IPR001310">
    <property type="entry name" value="Histidine_triad_HIT"/>
</dbReference>
<evidence type="ECO:0000256" key="3">
    <source>
        <dbReference type="PROSITE-ProRule" id="PRU00464"/>
    </source>
</evidence>
<evidence type="ECO:0000313" key="5">
    <source>
        <dbReference type="EMBL" id="QNR23036.1"/>
    </source>
</evidence>
<protein>
    <submittedName>
        <fullName evidence="5">HIT family protein</fullName>
    </submittedName>
</protein>
<proteinExistence type="predicted"/>
<dbReference type="Proteomes" id="UP000516305">
    <property type="component" value="Chromosome"/>
</dbReference>
<dbReference type="EMBL" id="CP060139">
    <property type="protein sequence ID" value="QNR23036.1"/>
    <property type="molecule type" value="Genomic_DNA"/>
</dbReference>
<evidence type="ECO:0000313" key="6">
    <source>
        <dbReference type="Proteomes" id="UP000516305"/>
    </source>
</evidence>
<dbReference type="InterPro" id="IPR036265">
    <property type="entry name" value="HIT-like_sf"/>
</dbReference>
<evidence type="ECO:0000256" key="2">
    <source>
        <dbReference type="PIRSR" id="PIRSR601310-3"/>
    </source>
</evidence>
<dbReference type="RefSeq" id="WP_210757572.1">
    <property type="nucleotide sequence ID" value="NZ_CP060139.1"/>
</dbReference>
<dbReference type="SUPFAM" id="SSF54197">
    <property type="entry name" value="HIT-like"/>
    <property type="match status" value="1"/>
</dbReference>
<dbReference type="AlphaFoldDB" id="A0A7H0VBD8"/>
<dbReference type="PANTHER" id="PTHR46648">
    <property type="entry name" value="HIT FAMILY PROTEIN 1"/>
    <property type="match status" value="1"/>
</dbReference>
<dbReference type="KEGG" id="chyd:H4K34_11665"/>
<dbReference type="PROSITE" id="PS51084">
    <property type="entry name" value="HIT_2"/>
    <property type="match status" value="1"/>
</dbReference>
<dbReference type="PANTHER" id="PTHR46648:SF1">
    <property type="entry name" value="ADENOSINE 5'-MONOPHOSPHORAMIDASE HNT1"/>
    <property type="match status" value="1"/>
</dbReference>
<gene>
    <name evidence="5" type="ORF">H4K34_11665</name>
</gene>
<accession>A0A7H0VBD8</accession>
<evidence type="ECO:0000256" key="1">
    <source>
        <dbReference type="PIRSR" id="PIRSR601310-1"/>
    </source>
</evidence>
<feature type="active site" description="Tele-AMP-histidine intermediate" evidence="1">
    <location>
        <position position="93"/>
    </location>
</feature>
<reference evidence="5 6" key="1">
    <citation type="submission" date="2020-08" db="EMBL/GenBank/DDBJ databases">
        <title>Croceimicrobium hydrocarbonivorans gen. nov., sp. nov., a novel marine bacterium isolated from a bacterial consortium that degrades polyethylene terephthalate.</title>
        <authorList>
            <person name="Liu R."/>
        </authorList>
    </citation>
    <scope>NUCLEOTIDE SEQUENCE [LARGE SCALE GENOMIC DNA]</scope>
    <source>
        <strain evidence="5 6">A20-9</strain>
    </source>
</reference>
<dbReference type="PRINTS" id="PR00332">
    <property type="entry name" value="HISTRIAD"/>
</dbReference>
<dbReference type="Pfam" id="PF01230">
    <property type="entry name" value="HIT"/>
    <property type="match status" value="1"/>
</dbReference>
<organism evidence="5 6">
    <name type="scientific">Croceimicrobium hydrocarbonivorans</name>
    <dbReference type="NCBI Taxonomy" id="2761580"/>
    <lineage>
        <taxon>Bacteria</taxon>
        <taxon>Pseudomonadati</taxon>
        <taxon>Bacteroidota</taxon>
        <taxon>Flavobacteriia</taxon>
        <taxon>Flavobacteriales</taxon>
        <taxon>Owenweeksiaceae</taxon>
        <taxon>Croceimicrobium</taxon>
    </lineage>
</organism>
<keyword evidence="6" id="KW-1185">Reference proteome</keyword>